<proteinExistence type="predicted"/>
<gene>
    <name evidence="3" type="ORF">RIF29_03964</name>
</gene>
<dbReference type="InterPro" id="IPR051504">
    <property type="entry name" value="Plant_metabolite_acyltrans"/>
</dbReference>
<reference evidence="3 4" key="1">
    <citation type="submission" date="2024-01" db="EMBL/GenBank/DDBJ databases">
        <title>The genomes of 5 underutilized Papilionoideae crops provide insights into root nodulation and disease resistanc.</title>
        <authorList>
            <person name="Yuan L."/>
        </authorList>
    </citation>
    <scope>NUCLEOTIDE SEQUENCE [LARGE SCALE GENOMIC DNA]</scope>
    <source>
        <strain evidence="3">ZHUSHIDOU_FW_LH</strain>
        <tissue evidence="3">Leaf</tissue>
    </source>
</reference>
<dbReference type="AlphaFoldDB" id="A0AAN9P923"/>
<dbReference type="PANTHER" id="PTHR31625">
    <property type="match status" value="1"/>
</dbReference>
<dbReference type="InterPro" id="IPR023213">
    <property type="entry name" value="CAT-like_dom_sf"/>
</dbReference>
<evidence type="ECO:0000313" key="4">
    <source>
        <dbReference type="Proteomes" id="UP001372338"/>
    </source>
</evidence>
<keyword evidence="2" id="KW-0012">Acyltransferase</keyword>
<accession>A0AAN9P923</accession>
<dbReference type="Pfam" id="PF02458">
    <property type="entry name" value="Transferase"/>
    <property type="match status" value="1"/>
</dbReference>
<evidence type="ECO:0000313" key="3">
    <source>
        <dbReference type="EMBL" id="KAK7289925.1"/>
    </source>
</evidence>
<keyword evidence="4" id="KW-1185">Reference proteome</keyword>
<protein>
    <submittedName>
        <fullName evidence="3">Uncharacterized protein</fullName>
    </submittedName>
</protein>
<dbReference type="Proteomes" id="UP001372338">
    <property type="component" value="Unassembled WGS sequence"/>
</dbReference>
<dbReference type="EMBL" id="JAYWIO010000001">
    <property type="protein sequence ID" value="KAK7289925.1"/>
    <property type="molecule type" value="Genomic_DNA"/>
</dbReference>
<organism evidence="3 4">
    <name type="scientific">Crotalaria pallida</name>
    <name type="common">Smooth rattlebox</name>
    <name type="synonym">Crotalaria striata</name>
    <dbReference type="NCBI Taxonomy" id="3830"/>
    <lineage>
        <taxon>Eukaryota</taxon>
        <taxon>Viridiplantae</taxon>
        <taxon>Streptophyta</taxon>
        <taxon>Embryophyta</taxon>
        <taxon>Tracheophyta</taxon>
        <taxon>Spermatophyta</taxon>
        <taxon>Magnoliopsida</taxon>
        <taxon>eudicotyledons</taxon>
        <taxon>Gunneridae</taxon>
        <taxon>Pentapetalae</taxon>
        <taxon>rosids</taxon>
        <taxon>fabids</taxon>
        <taxon>Fabales</taxon>
        <taxon>Fabaceae</taxon>
        <taxon>Papilionoideae</taxon>
        <taxon>50 kb inversion clade</taxon>
        <taxon>genistoids sensu lato</taxon>
        <taxon>core genistoids</taxon>
        <taxon>Crotalarieae</taxon>
        <taxon>Crotalaria</taxon>
    </lineage>
</organism>
<name>A0AAN9P923_CROPI</name>
<sequence>MLEKGVLEGARDIFSRYASLQSEGVEIIGIAGSNRFGVYGIDFGWGKPVKVEIPSVDRELTFGIADSKDGKGGIEVGLVLNKHVMDLFDTLFHAGLCID</sequence>
<comment type="caution">
    <text evidence="3">The sequence shown here is derived from an EMBL/GenBank/DDBJ whole genome shotgun (WGS) entry which is preliminary data.</text>
</comment>
<dbReference type="GO" id="GO:0016747">
    <property type="term" value="F:acyltransferase activity, transferring groups other than amino-acyl groups"/>
    <property type="evidence" value="ECO:0007669"/>
    <property type="project" value="UniProtKB-ARBA"/>
</dbReference>
<keyword evidence="1" id="KW-0808">Transferase</keyword>
<evidence type="ECO:0000256" key="2">
    <source>
        <dbReference type="ARBA" id="ARBA00023315"/>
    </source>
</evidence>
<dbReference type="Gene3D" id="3.30.559.10">
    <property type="entry name" value="Chloramphenicol acetyltransferase-like domain"/>
    <property type="match status" value="1"/>
</dbReference>
<evidence type="ECO:0000256" key="1">
    <source>
        <dbReference type="ARBA" id="ARBA00022679"/>
    </source>
</evidence>